<dbReference type="PANTHER" id="PTHR30146:SF109">
    <property type="entry name" value="HTH-TYPE TRANSCRIPTIONAL REGULATOR GALS"/>
    <property type="match status" value="1"/>
</dbReference>
<dbReference type="PROSITE" id="PS00356">
    <property type="entry name" value="HTH_LACI_1"/>
    <property type="match status" value="1"/>
</dbReference>
<dbReference type="SUPFAM" id="SSF47413">
    <property type="entry name" value="lambda repressor-like DNA-binding domains"/>
    <property type="match status" value="1"/>
</dbReference>
<dbReference type="InterPro" id="IPR028082">
    <property type="entry name" value="Peripla_BP_I"/>
</dbReference>
<evidence type="ECO:0000256" key="1">
    <source>
        <dbReference type="ARBA" id="ARBA00023015"/>
    </source>
</evidence>
<dbReference type="Gene3D" id="3.40.50.2300">
    <property type="match status" value="2"/>
</dbReference>
<evidence type="ECO:0000313" key="5">
    <source>
        <dbReference type="EMBL" id="PZW19332.1"/>
    </source>
</evidence>
<name>A0A326TSD5_THEHA</name>
<dbReference type="Pfam" id="PF13377">
    <property type="entry name" value="Peripla_BP_3"/>
    <property type="match status" value="1"/>
</dbReference>
<evidence type="ECO:0000259" key="4">
    <source>
        <dbReference type="PROSITE" id="PS50932"/>
    </source>
</evidence>
<dbReference type="OrthoDB" id="156657at2"/>
<dbReference type="PRINTS" id="PR00036">
    <property type="entry name" value="HTHLACI"/>
</dbReference>
<evidence type="ECO:0000313" key="6">
    <source>
        <dbReference type="Proteomes" id="UP000248806"/>
    </source>
</evidence>
<dbReference type="Proteomes" id="UP000248806">
    <property type="component" value="Unassembled WGS sequence"/>
</dbReference>
<dbReference type="SUPFAM" id="SSF53822">
    <property type="entry name" value="Periplasmic binding protein-like I"/>
    <property type="match status" value="1"/>
</dbReference>
<dbReference type="CDD" id="cd01392">
    <property type="entry name" value="HTH_LacI"/>
    <property type="match status" value="1"/>
</dbReference>
<dbReference type="PROSITE" id="PS50932">
    <property type="entry name" value="HTH_LACI_2"/>
    <property type="match status" value="1"/>
</dbReference>
<gene>
    <name evidence="5" type="ORF">EI42_06145</name>
</gene>
<keyword evidence="6" id="KW-1185">Reference proteome</keyword>
<comment type="caution">
    <text evidence="5">The sequence shown here is derived from an EMBL/GenBank/DDBJ whole genome shotgun (WGS) entry which is preliminary data.</text>
</comment>
<dbReference type="AlphaFoldDB" id="A0A326TSD5"/>
<dbReference type="GO" id="GO:0003700">
    <property type="term" value="F:DNA-binding transcription factor activity"/>
    <property type="evidence" value="ECO:0007669"/>
    <property type="project" value="TreeGrafter"/>
</dbReference>
<evidence type="ECO:0000256" key="2">
    <source>
        <dbReference type="ARBA" id="ARBA00023125"/>
    </source>
</evidence>
<feature type="domain" description="HTH lacI-type" evidence="4">
    <location>
        <begin position="6"/>
        <end position="64"/>
    </location>
</feature>
<accession>A0A326TSD5</accession>
<dbReference type="SMART" id="SM00354">
    <property type="entry name" value="HTH_LACI"/>
    <property type="match status" value="1"/>
</dbReference>
<keyword evidence="3" id="KW-0804">Transcription</keyword>
<evidence type="ECO:0000256" key="3">
    <source>
        <dbReference type="ARBA" id="ARBA00023163"/>
    </source>
</evidence>
<dbReference type="Gene3D" id="1.10.260.40">
    <property type="entry name" value="lambda repressor-like DNA-binding domains"/>
    <property type="match status" value="1"/>
</dbReference>
<dbReference type="RefSeq" id="WP_111326441.1">
    <property type="nucleotide sequence ID" value="NZ_BIFX01000001.1"/>
</dbReference>
<dbReference type="CDD" id="cd06267">
    <property type="entry name" value="PBP1_LacI_sugar_binding-like"/>
    <property type="match status" value="1"/>
</dbReference>
<dbReference type="GO" id="GO:0000976">
    <property type="term" value="F:transcription cis-regulatory region binding"/>
    <property type="evidence" value="ECO:0007669"/>
    <property type="project" value="TreeGrafter"/>
</dbReference>
<dbReference type="EMBL" id="QKUF01000049">
    <property type="protein sequence ID" value="PZW19332.1"/>
    <property type="molecule type" value="Genomic_DNA"/>
</dbReference>
<sequence length="337" mass="37513">MTRNVPTLRDVARQAGVSIATVSYVLNGKRPDNKTINEETREKVLQAVAKLGYVPNQTARHLRRQRTERICIVLPQLGVPYYEALCQDIERIAEQHHYSVVLLLAENAEGQQKAFTQLSRQLADGVIFIHGSPSNAELEQLARAGIAVVAFNNEVEGTAFDIVRTTEKEAFYRAVWYLIDKGHRRIAFLYGGKENQADKDVRLEQYLQALRDANIMPDPRLILQGVAGTRKEAYRSAYQLLQQPYRPSAIFTGSDISAISTIWAARDLGLRVPDDVAVVGAGNIADGEITSPPLTTVGPASLDFTIIAKLLFDRLEHPGCQGRIHLCRWELIIRGSA</sequence>
<protein>
    <submittedName>
        <fullName evidence="5">LacI family transcriptional regulator</fullName>
    </submittedName>
</protein>
<reference evidence="5 6" key="1">
    <citation type="submission" date="2018-06" db="EMBL/GenBank/DDBJ databases">
        <title>Genomic Encyclopedia of Archaeal and Bacterial Type Strains, Phase II (KMG-II): from individual species to whole genera.</title>
        <authorList>
            <person name="Goeker M."/>
        </authorList>
    </citation>
    <scope>NUCLEOTIDE SEQUENCE [LARGE SCALE GENOMIC DNA]</scope>
    <source>
        <strain evidence="5 6">ATCC BAA-1881</strain>
    </source>
</reference>
<dbReference type="InterPro" id="IPR010982">
    <property type="entry name" value="Lambda_DNA-bd_dom_sf"/>
</dbReference>
<keyword evidence="2" id="KW-0238">DNA-binding</keyword>
<dbReference type="PANTHER" id="PTHR30146">
    <property type="entry name" value="LACI-RELATED TRANSCRIPTIONAL REPRESSOR"/>
    <property type="match status" value="1"/>
</dbReference>
<dbReference type="Pfam" id="PF00356">
    <property type="entry name" value="LacI"/>
    <property type="match status" value="1"/>
</dbReference>
<organism evidence="5 6">
    <name type="scientific">Thermosporothrix hazakensis</name>
    <dbReference type="NCBI Taxonomy" id="644383"/>
    <lineage>
        <taxon>Bacteria</taxon>
        <taxon>Bacillati</taxon>
        <taxon>Chloroflexota</taxon>
        <taxon>Ktedonobacteria</taxon>
        <taxon>Ktedonobacterales</taxon>
        <taxon>Thermosporotrichaceae</taxon>
        <taxon>Thermosporothrix</taxon>
    </lineage>
</organism>
<dbReference type="InterPro" id="IPR000843">
    <property type="entry name" value="HTH_LacI"/>
</dbReference>
<keyword evidence="1" id="KW-0805">Transcription regulation</keyword>
<proteinExistence type="predicted"/>
<dbReference type="InterPro" id="IPR046335">
    <property type="entry name" value="LacI/GalR-like_sensor"/>
</dbReference>